<reference evidence="2 3" key="1">
    <citation type="journal article" date="2014" name="Genome Announc.">
        <title>Draft Genome Sequence of Brevibacillus panacihumi Strain W25, a Halotolerant Hydrocarbon-Degrading Bacterium.</title>
        <authorList>
            <person name="Wang X."/>
            <person name="Jin D."/>
            <person name="Zhou L."/>
            <person name="Wu L."/>
            <person name="An W."/>
            <person name="Chen Y."/>
            <person name="Zhao L."/>
        </authorList>
    </citation>
    <scope>NUCLEOTIDE SEQUENCE [LARGE SCALE GENOMIC DNA]</scope>
    <source>
        <strain evidence="2 3">W25</strain>
    </source>
</reference>
<keyword evidence="1" id="KW-0720">Serine protease</keyword>
<dbReference type="AlphaFoldDB" id="V6M7R9"/>
<sequence length="419" mass="45871">MKLSRKIVSLLVSGTLTFTQLPGQIQAQPNNVNYQNHFVTPIDHDEFWERIETQKNIPKVIEYLESDFDENYAGLYVDQENGGIVNIGFYSIPDKNKLSKVSKILGKEAIVKYSEVNYSRNDLENVVNLISETIEKNEDDIVTISSSFADQQVIVGYATDEKSARKKISDNIHKNSLSRLNANEFDDNVFKFVKTKRPDSMIDRASIKVRPVSGAVQMNFEGSGFCTNGFSAKDSQNDYYLVSAGHCASEVGQNVNQSYQNDNYIGTVQKKIFNWGGTVDVSLVKVTSSLTTPNILTTSGNNWNASGYKIIGEQTSDWEGMGVCTSLGETDTQMCGWVQETNASVLAWGGYLTGQKKVNIPVVNGDSGSPVGAPDSKVTSNLNIYGIVSAGTKGQNVAYLSYIGNIKSQAGITTIVGSK</sequence>
<comment type="caution">
    <text evidence="2">The sequence shown here is derived from an EMBL/GenBank/DDBJ whole genome shotgun (WGS) entry which is preliminary data.</text>
</comment>
<dbReference type="InterPro" id="IPR043504">
    <property type="entry name" value="Peptidase_S1_PA_chymotrypsin"/>
</dbReference>
<evidence type="ECO:0000256" key="1">
    <source>
        <dbReference type="ARBA" id="ARBA00022825"/>
    </source>
</evidence>
<dbReference type="HOGENOM" id="CLU_655020_0_0_9"/>
<protein>
    <recommendedName>
        <fullName evidence="4">Peptidase S1 domain-containing protein</fullName>
    </recommendedName>
</protein>
<keyword evidence="1" id="KW-0378">Hydrolase</keyword>
<proteinExistence type="predicted"/>
<dbReference type="STRING" id="1408254.T458_12515"/>
<gene>
    <name evidence="2" type="ORF">T458_12515</name>
</gene>
<dbReference type="OrthoDB" id="2474491at2"/>
<dbReference type="Proteomes" id="UP000017973">
    <property type="component" value="Unassembled WGS sequence"/>
</dbReference>
<organism evidence="2 3">
    <name type="scientific">Brevibacillus panacihumi W25</name>
    <dbReference type="NCBI Taxonomy" id="1408254"/>
    <lineage>
        <taxon>Bacteria</taxon>
        <taxon>Bacillati</taxon>
        <taxon>Bacillota</taxon>
        <taxon>Bacilli</taxon>
        <taxon>Bacillales</taxon>
        <taxon>Paenibacillaceae</taxon>
        <taxon>Brevibacillus</taxon>
    </lineage>
</organism>
<dbReference type="GO" id="GO:0006508">
    <property type="term" value="P:proteolysis"/>
    <property type="evidence" value="ECO:0007669"/>
    <property type="project" value="InterPro"/>
</dbReference>
<evidence type="ECO:0000313" key="3">
    <source>
        <dbReference type="Proteomes" id="UP000017973"/>
    </source>
</evidence>
<dbReference type="PROSITE" id="PS00134">
    <property type="entry name" value="TRYPSIN_HIS"/>
    <property type="match status" value="1"/>
</dbReference>
<dbReference type="PATRIC" id="fig|1408254.3.peg.2470"/>
<evidence type="ECO:0000313" key="2">
    <source>
        <dbReference type="EMBL" id="EST54559.1"/>
    </source>
</evidence>
<dbReference type="Gene3D" id="2.40.10.10">
    <property type="entry name" value="Trypsin-like serine proteases"/>
    <property type="match status" value="2"/>
</dbReference>
<evidence type="ECO:0008006" key="4">
    <source>
        <dbReference type="Google" id="ProtNLM"/>
    </source>
</evidence>
<name>V6M7R9_9BACL</name>
<dbReference type="SUPFAM" id="SSF50494">
    <property type="entry name" value="Trypsin-like serine proteases"/>
    <property type="match status" value="1"/>
</dbReference>
<dbReference type="InterPro" id="IPR018114">
    <property type="entry name" value="TRYPSIN_HIS"/>
</dbReference>
<keyword evidence="1" id="KW-0645">Protease</keyword>
<dbReference type="RefSeq" id="WP_023556432.1">
    <property type="nucleotide sequence ID" value="NZ_KI629782.1"/>
</dbReference>
<keyword evidence="3" id="KW-1185">Reference proteome</keyword>
<dbReference type="CDD" id="cd21112">
    <property type="entry name" value="alphaLP-like"/>
    <property type="match status" value="1"/>
</dbReference>
<dbReference type="GO" id="GO:0004252">
    <property type="term" value="F:serine-type endopeptidase activity"/>
    <property type="evidence" value="ECO:0007669"/>
    <property type="project" value="InterPro"/>
</dbReference>
<accession>V6M7R9</accession>
<dbReference type="EMBL" id="AYJU01000016">
    <property type="protein sequence ID" value="EST54559.1"/>
    <property type="molecule type" value="Genomic_DNA"/>
</dbReference>
<dbReference type="InterPro" id="IPR009003">
    <property type="entry name" value="Peptidase_S1_PA"/>
</dbReference>